<dbReference type="GO" id="GO:0005524">
    <property type="term" value="F:ATP binding"/>
    <property type="evidence" value="ECO:0007669"/>
    <property type="project" value="UniProtKB-KW"/>
</dbReference>
<evidence type="ECO:0000259" key="4">
    <source>
        <dbReference type="PROSITE" id="PS50893"/>
    </source>
</evidence>
<dbReference type="EMBL" id="CASHTH010000339">
    <property type="protein sequence ID" value="CAI7997970.1"/>
    <property type="molecule type" value="Genomic_DNA"/>
</dbReference>
<dbReference type="AlphaFoldDB" id="A0AA35R034"/>
<evidence type="ECO:0000313" key="5">
    <source>
        <dbReference type="EMBL" id="CAI7997970.1"/>
    </source>
</evidence>
<evidence type="ECO:0000256" key="1">
    <source>
        <dbReference type="ARBA" id="ARBA00022448"/>
    </source>
</evidence>
<sequence length="314" mass="34072">MTPDSDTHSLQCRQLVKRFATTTAVDRLDLTVPSGTIFGLLGPNGSGKTTTIRTALGIYVPDGGTIELLGSRDPLAVRGRVGYLPEERGLYPKMKVGEQLAFLASIRDLDQSESHRRAGAWLERIGLAANTHSLTGELSKGMQQKVQFAAAVLHDPELIVLDEPFSGLDPVNTKLLQELILEQRARGATVILSTHRMEQVEALCESICLIHQGRPVLAGNLAEIKAGYGRNTVSVEYRGAAGALADLDGVRRCEDTGHEARLELAPETDAQAVIRAVLDRVSVQSVRLEHPHIEEIYLEKVGRHRAGAAEVAAR</sequence>
<dbReference type="Proteomes" id="UP001174909">
    <property type="component" value="Unassembled WGS sequence"/>
</dbReference>
<dbReference type="PANTHER" id="PTHR42711:SF16">
    <property type="entry name" value="ABC TRANSPORTER ATP-BINDING PROTEIN"/>
    <property type="match status" value="1"/>
</dbReference>
<dbReference type="InterPro" id="IPR003593">
    <property type="entry name" value="AAA+_ATPase"/>
</dbReference>
<proteinExistence type="predicted"/>
<keyword evidence="3 5" id="KW-0067">ATP-binding</keyword>
<reference evidence="5" key="1">
    <citation type="submission" date="2023-03" db="EMBL/GenBank/DDBJ databases">
        <authorList>
            <person name="Steffen K."/>
            <person name="Cardenas P."/>
        </authorList>
    </citation>
    <scope>NUCLEOTIDE SEQUENCE</scope>
</reference>
<dbReference type="GO" id="GO:0016887">
    <property type="term" value="F:ATP hydrolysis activity"/>
    <property type="evidence" value="ECO:0007669"/>
    <property type="project" value="InterPro"/>
</dbReference>
<evidence type="ECO:0000313" key="6">
    <source>
        <dbReference type="Proteomes" id="UP001174909"/>
    </source>
</evidence>
<dbReference type="InterPro" id="IPR003439">
    <property type="entry name" value="ABC_transporter-like_ATP-bd"/>
</dbReference>
<comment type="caution">
    <text evidence="5">The sequence shown here is derived from an EMBL/GenBank/DDBJ whole genome shotgun (WGS) entry which is preliminary data.</text>
</comment>
<dbReference type="InterPro" id="IPR027417">
    <property type="entry name" value="P-loop_NTPase"/>
</dbReference>
<name>A0AA35R034_GEOBA</name>
<accession>A0AA35R034</accession>
<feature type="domain" description="ABC transporter" evidence="4">
    <location>
        <begin position="10"/>
        <end position="237"/>
    </location>
</feature>
<keyword evidence="2" id="KW-0547">Nucleotide-binding</keyword>
<dbReference type="SUPFAM" id="SSF52540">
    <property type="entry name" value="P-loop containing nucleoside triphosphate hydrolases"/>
    <property type="match status" value="1"/>
</dbReference>
<dbReference type="Gene3D" id="3.40.50.300">
    <property type="entry name" value="P-loop containing nucleotide triphosphate hydrolases"/>
    <property type="match status" value="1"/>
</dbReference>
<dbReference type="InterPro" id="IPR025302">
    <property type="entry name" value="DrrA1/2-like_C"/>
</dbReference>
<keyword evidence="1" id="KW-0813">Transport</keyword>
<keyword evidence="6" id="KW-1185">Reference proteome</keyword>
<evidence type="ECO:0000256" key="3">
    <source>
        <dbReference type="ARBA" id="ARBA00022840"/>
    </source>
</evidence>
<dbReference type="InterPro" id="IPR017871">
    <property type="entry name" value="ABC_transporter-like_CS"/>
</dbReference>
<organism evidence="5 6">
    <name type="scientific">Geodia barretti</name>
    <name type="common">Barrett's horny sponge</name>
    <dbReference type="NCBI Taxonomy" id="519541"/>
    <lineage>
        <taxon>Eukaryota</taxon>
        <taxon>Metazoa</taxon>
        <taxon>Porifera</taxon>
        <taxon>Demospongiae</taxon>
        <taxon>Heteroscleromorpha</taxon>
        <taxon>Tetractinellida</taxon>
        <taxon>Astrophorina</taxon>
        <taxon>Geodiidae</taxon>
        <taxon>Geodia</taxon>
    </lineage>
</organism>
<evidence type="ECO:0000256" key="2">
    <source>
        <dbReference type="ARBA" id="ARBA00022741"/>
    </source>
</evidence>
<protein>
    <submittedName>
        <fullName evidence="5">Uncharacterized ABC transporter ATP-binding protein YhaQ</fullName>
    </submittedName>
</protein>
<dbReference type="PROSITE" id="PS50893">
    <property type="entry name" value="ABC_TRANSPORTER_2"/>
    <property type="match status" value="1"/>
</dbReference>
<dbReference type="Pfam" id="PF13732">
    <property type="entry name" value="DrrA1-3_C"/>
    <property type="match status" value="1"/>
</dbReference>
<dbReference type="PANTHER" id="PTHR42711">
    <property type="entry name" value="ABC TRANSPORTER ATP-BINDING PROTEIN"/>
    <property type="match status" value="1"/>
</dbReference>
<dbReference type="Pfam" id="PF00005">
    <property type="entry name" value="ABC_tran"/>
    <property type="match status" value="1"/>
</dbReference>
<gene>
    <name evidence="5" type="ORF">GBAR_LOCUS2293</name>
</gene>
<dbReference type="InterPro" id="IPR050763">
    <property type="entry name" value="ABC_transporter_ATP-binding"/>
</dbReference>
<dbReference type="PROSITE" id="PS00211">
    <property type="entry name" value="ABC_TRANSPORTER_1"/>
    <property type="match status" value="1"/>
</dbReference>
<dbReference type="SMART" id="SM00382">
    <property type="entry name" value="AAA"/>
    <property type="match status" value="1"/>
</dbReference>